<evidence type="ECO:0000313" key="1">
    <source>
        <dbReference type="EMBL" id="EFN70578.1"/>
    </source>
</evidence>
<gene>
    <name evidence="1" type="ORF">EAG_00652</name>
</gene>
<evidence type="ECO:0000313" key="2">
    <source>
        <dbReference type="Proteomes" id="UP000000311"/>
    </source>
</evidence>
<keyword evidence="2" id="KW-1185">Reference proteome</keyword>
<dbReference type="AlphaFoldDB" id="E2A7K6"/>
<protein>
    <submittedName>
        <fullName evidence="1">Uncharacterized protein</fullName>
    </submittedName>
</protein>
<dbReference type="Proteomes" id="UP000000311">
    <property type="component" value="Unassembled WGS sequence"/>
</dbReference>
<sequence>MWLLCWSKVEGCGGSKGWDGGLASPSPDARSFDHYSATHVVGSPMRLRHFVGVFADDVSLPQHSPKGTCLMDSPAQQVLATVNQRS</sequence>
<proteinExistence type="predicted"/>
<dbReference type="InParanoid" id="E2A7K6"/>
<accession>E2A7K6</accession>
<organism evidence="2">
    <name type="scientific">Camponotus floridanus</name>
    <name type="common">Florida carpenter ant</name>
    <dbReference type="NCBI Taxonomy" id="104421"/>
    <lineage>
        <taxon>Eukaryota</taxon>
        <taxon>Metazoa</taxon>
        <taxon>Ecdysozoa</taxon>
        <taxon>Arthropoda</taxon>
        <taxon>Hexapoda</taxon>
        <taxon>Insecta</taxon>
        <taxon>Pterygota</taxon>
        <taxon>Neoptera</taxon>
        <taxon>Endopterygota</taxon>
        <taxon>Hymenoptera</taxon>
        <taxon>Apocrita</taxon>
        <taxon>Aculeata</taxon>
        <taxon>Formicoidea</taxon>
        <taxon>Formicidae</taxon>
        <taxon>Formicinae</taxon>
        <taxon>Camponotus</taxon>
    </lineage>
</organism>
<name>E2A7K6_CAMFO</name>
<reference evidence="1 2" key="1">
    <citation type="journal article" date="2010" name="Science">
        <title>Genomic comparison of the ants Camponotus floridanus and Harpegnathos saltator.</title>
        <authorList>
            <person name="Bonasio R."/>
            <person name="Zhang G."/>
            <person name="Ye C."/>
            <person name="Mutti N.S."/>
            <person name="Fang X."/>
            <person name="Qin N."/>
            <person name="Donahue G."/>
            <person name="Yang P."/>
            <person name="Li Q."/>
            <person name="Li C."/>
            <person name="Zhang P."/>
            <person name="Huang Z."/>
            <person name="Berger S.L."/>
            <person name="Reinberg D."/>
            <person name="Wang J."/>
            <person name="Liebig J."/>
        </authorList>
    </citation>
    <scope>NUCLEOTIDE SEQUENCE [LARGE SCALE GENOMIC DNA]</scope>
    <source>
        <strain evidence="2">C129</strain>
    </source>
</reference>
<dbReference type="EMBL" id="GL437348">
    <property type="protein sequence ID" value="EFN70578.1"/>
    <property type="molecule type" value="Genomic_DNA"/>
</dbReference>